<organism evidence="5 6">
    <name type="scientific">Panagrolaimus davidi</name>
    <dbReference type="NCBI Taxonomy" id="227884"/>
    <lineage>
        <taxon>Eukaryota</taxon>
        <taxon>Metazoa</taxon>
        <taxon>Ecdysozoa</taxon>
        <taxon>Nematoda</taxon>
        <taxon>Chromadorea</taxon>
        <taxon>Rhabditida</taxon>
        <taxon>Tylenchina</taxon>
        <taxon>Panagrolaimomorpha</taxon>
        <taxon>Panagrolaimoidea</taxon>
        <taxon>Panagrolaimidae</taxon>
        <taxon>Panagrolaimus</taxon>
    </lineage>
</organism>
<dbReference type="GO" id="GO:0004867">
    <property type="term" value="F:serine-type endopeptidase inhibitor activity"/>
    <property type="evidence" value="ECO:0007669"/>
    <property type="project" value="UniProtKB-KW"/>
</dbReference>
<dbReference type="Gene3D" id="2.10.25.10">
    <property type="entry name" value="Laminin"/>
    <property type="match status" value="1"/>
</dbReference>
<evidence type="ECO:0000259" key="4">
    <source>
        <dbReference type="Pfam" id="PF01826"/>
    </source>
</evidence>
<keyword evidence="1" id="KW-0646">Protease inhibitor</keyword>
<evidence type="ECO:0000313" key="6">
    <source>
        <dbReference type="WBParaSite" id="PDA_v2.g11810.t1"/>
    </source>
</evidence>
<sequence>MSLFSVNAQLCPPNESWSACATPCPATCSQILPSLCVLPCMPACVCNLGFVRDEFSGFCVSVLECLAGPPLLLKK</sequence>
<dbReference type="CDD" id="cd19941">
    <property type="entry name" value="TIL"/>
    <property type="match status" value="1"/>
</dbReference>
<dbReference type="InterPro" id="IPR051368">
    <property type="entry name" value="SerProtInhib-TIL_Domain"/>
</dbReference>
<keyword evidence="2" id="KW-0722">Serine protease inhibitor</keyword>
<dbReference type="Proteomes" id="UP000887578">
    <property type="component" value="Unplaced"/>
</dbReference>
<accession>A0A914PAQ7</accession>
<dbReference type="InterPro" id="IPR036084">
    <property type="entry name" value="Ser_inhib-like_sf"/>
</dbReference>
<proteinExistence type="predicted"/>
<protein>
    <submittedName>
        <fullName evidence="6">TIL domain-containing protein</fullName>
    </submittedName>
</protein>
<evidence type="ECO:0000256" key="1">
    <source>
        <dbReference type="ARBA" id="ARBA00022690"/>
    </source>
</evidence>
<dbReference type="PANTHER" id="PTHR23259">
    <property type="entry name" value="RIDDLE"/>
    <property type="match status" value="1"/>
</dbReference>
<evidence type="ECO:0000256" key="2">
    <source>
        <dbReference type="ARBA" id="ARBA00022900"/>
    </source>
</evidence>
<dbReference type="Pfam" id="PF01826">
    <property type="entry name" value="TIL"/>
    <property type="match status" value="1"/>
</dbReference>
<dbReference type="SUPFAM" id="SSF57567">
    <property type="entry name" value="Serine protease inhibitors"/>
    <property type="match status" value="1"/>
</dbReference>
<name>A0A914PAQ7_9BILA</name>
<evidence type="ECO:0000313" key="5">
    <source>
        <dbReference type="Proteomes" id="UP000887578"/>
    </source>
</evidence>
<dbReference type="WBParaSite" id="PDA_v2.g11810.t1">
    <property type="protein sequence ID" value="PDA_v2.g11810.t1"/>
    <property type="gene ID" value="PDA_v2.g11810"/>
</dbReference>
<reference evidence="6" key="1">
    <citation type="submission" date="2022-11" db="UniProtKB">
        <authorList>
            <consortium name="WormBaseParasite"/>
        </authorList>
    </citation>
    <scope>IDENTIFICATION</scope>
</reference>
<dbReference type="AlphaFoldDB" id="A0A914PAQ7"/>
<dbReference type="InterPro" id="IPR002919">
    <property type="entry name" value="TIL_dom"/>
</dbReference>
<feature type="domain" description="TIL" evidence="4">
    <location>
        <begin position="11"/>
        <end position="65"/>
    </location>
</feature>
<keyword evidence="5" id="KW-1185">Reference proteome</keyword>
<keyword evidence="3" id="KW-1015">Disulfide bond</keyword>
<evidence type="ECO:0000256" key="3">
    <source>
        <dbReference type="ARBA" id="ARBA00023157"/>
    </source>
</evidence>
<dbReference type="PANTHER" id="PTHR23259:SF70">
    <property type="entry name" value="ACCESSORY GLAND PROTEIN ACP62F-RELATED"/>
    <property type="match status" value="1"/>
</dbReference>